<organism evidence="1 2">
    <name type="scientific">Actinomadura harenae</name>
    <dbReference type="NCBI Taxonomy" id="2483351"/>
    <lineage>
        <taxon>Bacteria</taxon>
        <taxon>Bacillati</taxon>
        <taxon>Actinomycetota</taxon>
        <taxon>Actinomycetes</taxon>
        <taxon>Streptosporangiales</taxon>
        <taxon>Thermomonosporaceae</taxon>
        <taxon>Actinomadura</taxon>
    </lineage>
</organism>
<name>A0A3M2LLV9_9ACTN</name>
<comment type="caution">
    <text evidence="1">The sequence shown here is derived from an EMBL/GenBank/DDBJ whole genome shotgun (WGS) entry which is preliminary data.</text>
</comment>
<dbReference type="EMBL" id="RFFG01000086">
    <property type="protein sequence ID" value="RMI38417.1"/>
    <property type="molecule type" value="Genomic_DNA"/>
</dbReference>
<evidence type="ECO:0000313" key="1">
    <source>
        <dbReference type="EMBL" id="RMI38417.1"/>
    </source>
</evidence>
<keyword evidence="2" id="KW-1185">Reference proteome</keyword>
<dbReference type="RefSeq" id="WP_122198399.1">
    <property type="nucleotide sequence ID" value="NZ_JBHSKC010000021.1"/>
</dbReference>
<dbReference type="Proteomes" id="UP000282674">
    <property type="component" value="Unassembled WGS sequence"/>
</dbReference>
<proteinExistence type="predicted"/>
<dbReference type="OrthoDB" id="3483499at2"/>
<sequence length="95" mass="10351">MNPALFWALACVALIGIAVLGELVGRNRARLARDDTRTRCLEIQIETLRSETRAGLRSLDAALSAKAEMRHAEILAALPSRPGRLRHPDDPLLGA</sequence>
<dbReference type="AlphaFoldDB" id="A0A3M2LLV9"/>
<protein>
    <submittedName>
        <fullName evidence="1">Uncharacterized protein</fullName>
    </submittedName>
</protein>
<reference evidence="1 2" key="1">
    <citation type="submission" date="2018-10" db="EMBL/GenBank/DDBJ databases">
        <title>Isolation from soil.</title>
        <authorList>
            <person name="Hu J."/>
        </authorList>
    </citation>
    <scope>NUCLEOTIDE SEQUENCE [LARGE SCALE GENOMIC DNA]</scope>
    <source>
        <strain evidence="1 2">NEAU-Ht49</strain>
    </source>
</reference>
<evidence type="ECO:0000313" key="2">
    <source>
        <dbReference type="Proteomes" id="UP000282674"/>
    </source>
</evidence>
<accession>A0A3M2LLV9</accession>
<gene>
    <name evidence="1" type="ORF">EBO15_33030</name>
</gene>